<accession>A0A5E4B2T6</accession>
<organism evidence="1 2">
    <name type="scientific">Marmota monax</name>
    <name type="common">Woodchuck</name>
    <dbReference type="NCBI Taxonomy" id="9995"/>
    <lineage>
        <taxon>Eukaryota</taxon>
        <taxon>Metazoa</taxon>
        <taxon>Chordata</taxon>
        <taxon>Craniata</taxon>
        <taxon>Vertebrata</taxon>
        <taxon>Euteleostomi</taxon>
        <taxon>Mammalia</taxon>
        <taxon>Eutheria</taxon>
        <taxon>Euarchontoglires</taxon>
        <taxon>Glires</taxon>
        <taxon>Rodentia</taxon>
        <taxon>Sciuromorpha</taxon>
        <taxon>Sciuridae</taxon>
        <taxon>Xerinae</taxon>
        <taxon>Marmotini</taxon>
        <taxon>Marmota</taxon>
    </lineage>
</organism>
<dbReference type="Proteomes" id="UP000335636">
    <property type="component" value="Unassembled WGS sequence"/>
</dbReference>
<comment type="caution">
    <text evidence="1">The sequence shown here is derived from an EMBL/GenBank/DDBJ whole genome shotgun (WGS) entry which is preliminary data.</text>
</comment>
<reference evidence="1" key="1">
    <citation type="submission" date="2019-04" db="EMBL/GenBank/DDBJ databases">
        <authorList>
            <person name="Alioto T."/>
            <person name="Alioto T."/>
        </authorList>
    </citation>
    <scope>NUCLEOTIDE SEQUENCE [LARGE SCALE GENOMIC DNA]</scope>
</reference>
<feature type="non-terminal residue" evidence="1">
    <location>
        <position position="1"/>
    </location>
</feature>
<proteinExistence type="predicted"/>
<keyword evidence="2" id="KW-1185">Reference proteome</keyword>
<dbReference type="AlphaFoldDB" id="A0A5E4B2T6"/>
<evidence type="ECO:0000313" key="2">
    <source>
        <dbReference type="Proteomes" id="UP000335636"/>
    </source>
</evidence>
<evidence type="ECO:0000313" key="1">
    <source>
        <dbReference type="EMBL" id="VTJ63988.1"/>
    </source>
</evidence>
<dbReference type="EMBL" id="CABDUW010000248">
    <property type="protein sequence ID" value="VTJ63988.1"/>
    <property type="molecule type" value="Genomic_DNA"/>
</dbReference>
<name>A0A5E4B2T6_MARMO</name>
<protein>
    <submittedName>
        <fullName evidence="1">Uncharacterized protein</fullName>
    </submittedName>
</protein>
<sequence length="62" mass="7070">RRDEVNIYKLLGRADTLKCLASWRLCTYNDHTRKASAPGHAHDFAISSSPLIRQCGWRLGDQ</sequence>
<gene>
    <name evidence="1" type="ORF">MONAX_5E037505</name>
</gene>